<accession>A0A9W9NWW5</accession>
<dbReference type="InterPro" id="IPR029068">
    <property type="entry name" value="Glyas_Bleomycin-R_OHBP_Dase"/>
</dbReference>
<dbReference type="RefSeq" id="XP_056500035.1">
    <property type="nucleotide sequence ID" value="XM_056644797.1"/>
</dbReference>
<reference evidence="1" key="1">
    <citation type="submission" date="2022-11" db="EMBL/GenBank/DDBJ databases">
        <authorList>
            <person name="Petersen C."/>
        </authorList>
    </citation>
    <scope>NUCLEOTIDE SEQUENCE</scope>
    <source>
        <strain evidence="1">IBT 23319</strain>
    </source>
</reference>
<feature type="non-terminal residue" evidence="1">
    <location>
        <position position="1"/>
    </location>
</feature>
<dbReference type="OrthoDB" id="10249419at2759"/>
<gene>
    <name evidence="1" type="ORF">N7469_005877</name>
</gene>
<keyword evidence="2" id="KW-1185">Reference proteome</keyword>
<evidence type="ECO:0000313" key="1">
    <source>
        <dbReference type="EMBL" id="KAJ5231289.1"/>
    </source>
</evidence>
<dbReference type="Proteomes" id="UP001147733">
    <property type="component" value="Unassembled WGS sequence"/>
</dbReference>
<dbReference type="GeneID" id="81383964"/>
<reference evidence="1" key="2">
    <citation type="journal article" date="2023" name="IMA Fungus">
        <title>Comparative genomic study of the Penicillium genus elucidates a diverse pangenome and 15 lateral gene transfer events.</title>
        <authorList>
            <person name="Petersen C."/>
            <person name="Sorensen T."/>
            <person name="Nielsen M.R."/>
            <person name="Sondergaard T.E."/>
            <person name="Sorensen J.L."/>
            <person name="Fitzpatrick D.A."/>
            <person name="Frisvad J.C."/>
            <person name="Nielsen K.L."/>
        </authorList>
    </citation>
    <scope>NUCLEOTIDE SEQUENCE</scope>
    <source>
        <strain evidence="1">IBT 23319</strain>
    </source>
</reference>
<sequence>NIDHISISAPKDEFENVIEWYKAALTPLKYRELMRFPGAVGLGNEVPDFWITERESKSPQGLHVAFKAPDITYHATVDAFHEAALAVGGKCNGPPGKRPQYHENYYGTFVLDPLNNNIEMVSLSEWEYKLERLLVSINAFDQVDHCPHNEDG</sequence>
<proteinExistence type="predicted"/>
<evidence type="ECO:0000313" key="2">
    <source>
        <dbReference type="Proteomes" id="UP001147733"/>
    </source>
</evidence>
<dbReference type="CDD" id="cd07262">
    <property type="entry name" value="VOC_like"/>
    <property type="match status" value="1"/>
</dbReference>
<evidence type="ECO:0008006" key="3">
    <source>
        <dbReference type="Google" id="ProtNLM"/>
    </source>
</evidence>
<dbReference type="PANTHER" id="PTHR35006">
    <property type="entry name" value="GLYOXALASE FAMILY PROTEIN (AFU_ORTHOLOGUE AFUA_5G14830)"/>
    <property type="match status" value="1"/>
</dbReference>
<name>A0A9W9NWW5_PENCI</name>
<dbReference type="PANTHER" id="PTHR35006:SF2">
    <property type="entry name" value="GLYOXALASE FAMILY PROTEIN (AFU_ORTHOLOGUE AFUA_5G14830)"/>
    <property type="match status" value="1"/>
</dbReference>
<dbReference type="AlphaFoldDB" id="A0A9W9NWW5"/>
<dbReference type="EMBL" id="JAPQKT010000005">
    <property type="protein sequence ID" value="KAJ5231289.1"/>
    <property type="molecule type" value="Genomic_DNA"/>
</dbReference>
<comment type="caution">
    <text evidence="1">The sequence shown here is derived from an EMBL/GenBank/DDBJ whole genome shotgun (WGS) entry which is preliminary data.</text>
</comment>
<organism evidence="1 2">
    <name type="scientific">Penicillium citrinum</name>
    <dbReference type="NCBI Taxonomy" id="5077"/>
    <lineage>
        <taxon>Eukaryota</taxon>
        <taxon>Fungi</taxon>
        <taxon>Dikarya</taxon>
        <taxon>Ascomycota</taxon>
        <taxon>Pezizomycotina</taxon>
        <taxon>Eurotiomycetes</taxon>
        <taxon>Eurotiomycetidae</taxon>
        <taxon>Eurotiales</taxon>
        <taxon>Aspergillaceae</taxon>
        <taxon>Penicillium</taxon>
    </lineage>
</organism>
<dbReference type="SUPFAM" id="SSF54593">
    <property type="entry name" value="Glyoxalase/Bleomycin resistance protein/Dihydroxybiphenyl dioxygenase"/>
    <property type="match status" value="1"/>
</dbReference>
<protein>
    <recommendedName>
        <fullName evidence="3">VOC domain-containing protein</fullName>
    </recommendedName>
</protein>
<dbReference type="Gene3D" id="3.10.180.10">
    <property type="entry name" value="2,3-Dihydroxybiphenyl 1,2-Dioxygenase, domain 1"/>
    <property type="match status" value="1"/>
</dbReference>